<dbReference type="eggNOG" id="KOG1623">
    <property type="taxonomic scope" value="Eukaryota"/>
</dbReference>
<dbReference type="PANTHER" id="PTHR10791">
    <property type="entry name" value="RAG1-ACTIVATING PROTEIN 1"/>
    <property type="match status" value="1"/>
</dbReference>
<dbReference type="GO" id="GO:0008515">
    <property type="term" value="F:sucrose transmembrane transporter activity"/>
    <property type="evidence" value="ECO:0007669"/>
    <property type="project" value="UniProtKB-ARBA"/>
</dbReference>
<feature type="transmembrane region" description="Helical" evidence="9">
    <location>
        <begin position="133"/>
        <end position="152"/>
    </location>
</feature>
<feature type="transmembrane region" description="Helical" evidence="9">
    <location>
        <begin position="70"/>
        <end position="93"/>
    </location>
</feature>
<evidence type="ECO:0000256" key="4">
    <source>
        <dbReference type="ARBA" id="ARBA00022597"/>
    </source>
</evidence>
<accession>A0A1S3B4B8</accession>
<comment type="subcellular location">
    <subcellularLocation>
        <location evidence="9">Cell membrane</location>
        <topology evidence="9">Multi-pass membrane protein</topology>
    </subcellularLocation>
    <subcellularLocation>
        <location evidence="1">Endomembrane system</location>
        <topology evidence="1">Multi-pass membrane protein</topology>
    </subcellularLocation>
</comment>
<feature type="transmembrane region" description="Helical" evidence="9">
    <location>
        <begin position="12"/>
        <end position="34"/>
    </location>
</feature>
<evidence type="ECO:0000256" key="5">
    <source>
        <dbReference type="ARBA" id="ARBA00022692"/>
    </source>
</evidence>
<keyword evidence="4 9" id="KW-0762">Sugar transport</keyword>
<gene>
    <name evidence="12" type="primary">LOC103485864</name>
</gene>
<keyword evidence="3 9" id="KW-0813">Transport</keyword>
<feature type="region of interest" description="Disordered" evidence="10">
    <location>
        <begin position="241"/>
        <end position="264"/>
    </location>
</feature>
<evidence type="ECO:0000313" key="12">
    <source>
        <dbReference type="RefSeq" id="XP_008441813.2"/>
    </source>
</evidence>
<feature type="transmembrane region" description="Helical" evidence="9">
    <location>
        <begin position="105"/>
        <end position="127"/>
    </location>
</feature>
<dbReference type="KEGG" id="cmo:103485864"/>
<dbReference type="RefSeq" id="XP_008441813.2">
    <property type="nucleotide sequence ID" value="XM_008443591.2"/>
</dbReference>
<reference evidence="12" key="1">
    <citation type="submission" date="2025-08" db="UniProtKB">
        <authorList>
            <consortium name="RefSeq"/>
        </authorList>
    </citation>
    <scope>IDENTIFICATION</scope>
    <source>
        <tissue evidence="12">Stem</tissue>
    </source>
</reference>
<feature type="transmembrane region" description="Helical" evidence="9">
    <location>
        <begin position="192"/>
        <end position="213"/>
    </location>
</feature>
<keyword evidence="7 9" id="KW-1133">Transmembrane helix</keyword>
<dbReference type="Pfam" id="PF03083">
    <property type="entry name" value="MtN3_slv"/>
    <property type="match status" value="2"/>
</dbReference>
<evidence type="ECO:0000256" key="2">
    <source>
        <dbReference type="ARBA" id="ARBA00007809"/>
    </source>
</evidence>
<organism evidence="11 12">
    <name type="scientific">Cucumis melo</name>
    <name type="common">Muskmelon</name>
    <dbReference type="NCBI Taxonomy" id="3656"/>
    <lineage>
        <taxon>Eukaryota</taxon>
        <taxon>Viridiplantae</taxon>
        <taxon>Streptophyta</taxon>
        <taxon>Embryophyta</taxon>
        <taxon>Tracheophyta</taxon>
        <taxon>Spermatophyta</taxon>
        <taxon>Magnoliopsida</taxon>
        <taxon>eudicotyledons</taxon>
        <taxon>Gunneridae</taxon>
        <taxon>Pentapetalae</taxon>
        <taxon>rosids</taxon>
        <taxon>fabids</taxon>
        <taxon>Cucurbitales</taxon>
        <taxon>Cucurbitaceae</taxon>
        <taxon>Benincaseae</taxon>
        <taxon>Cucumis</taxon>
    </lineage>
</organism>
<evidence type="ECO:0000256" key="9">
    <source>
        <dbReference type="RuleBase" id="RU910715"/>
    </source>
</evidence>
<evidence type="ECO:0000256" key="8">
    <source>
        <dbReference type="ARBA" id="ARBA00023136"/>
    </source>
</evidence>
<evidence type="ECO:0000256" key="7">
    <source>
        <dbReference type="ARBA" id="ARBA00022989"/>
    </source>
</evidence>
<evidence type="ECO:0000256" key="6">
    <source>
        <dbReference type="ARBA" id="ARBA00022737"/>
    </source>
</evidence>
<evidence type="ECO:0000256" key="10">
    <source>
        <dbReference type="SAM" id="MobiDB-lite"/>
    </source>
</evidence>
<dbReference type="GO" id="GO:0051119">
    <property type="term" value="F:sugar transmembrane transporter activity"/>
    <property type="evidence" value="ECO:0007669"/>
    <property type="project" value="InterPro"/>
</dbReference>
<dbReference type="GeneID" id="103485864"/>
<dbReference type="AlphaFoldDB" id="A0A1S3B4B8"/>
<dbReference type="InterPro" id="IPR004316">
    <property type="entry name" value="SWEET_rpt"/>
</dbReference>
<feature type="transmembrane region" description="Helical" evidence="9">
    <location>
        <begin position="46"/>
        <end position="64"/>
    </location>
</feature>
<evidence type="ECO:0000256" key="3">
    <source>
        <dbReference type="ARBA" id="ARBA00022448"/>
    </source>
</evidence>
<evidence type="ECO:0000256" key="1">
    <source>
        <dbReference type="ARBA" id="ARBA00004127"/>
    </source>
</evidence>
<protein>
    <recommendedName>
        <fullName evidence="9">Bidirectional sugar transporter SWEET</fullName>
    </recommendedName>
</protein>
<dbReference type="FunCoup" id="A0A1S3B4B8">
    <property type="interactions" value="512"/>
</dbReference>
<comment type="similarity">
    <text evidence="2 9">Belongs to the SWEET sugar transporter family.</text>
</comment>
<dbReference type="GO" id="GO:0005886">
    <property type="term" value="C:plasma membrane"/>
    <property type="evidence" value="ECO:0007669"/>
    <property type="project" value="UniProtKB-SubCell"/>
</dbReference>
<keyword evidence="11" id="KW-1185">Reference proteome</keyword>
<dbReference type="Gene3D" id="1.20.1280.290">
    <property type="match status" value="2"/>
</dbReference>
<name>A0A1S3B4B8_CUCME</name>
<comment type="function">
    <text evidence="9">Mediates both low-affinity uptake and efflux of sugar across the membrane.</text>
</comment>
<dbReference type="InParanoid" id="A0A1S3B4B8"/>
<keyword evidence="5 9" id="KW-0812">Transmembrane</keyword>
<proteinExistence type="inferred from homology"/>
<feature type="transmembrane region" description="Helical" evidence="9">
    <location>
        <begin position="164"/>
        <end position="186"/>
    </location>
</feature>
<evidence type="ECO:0000313" key="11">
    <source>
        <dbReference type="Proteomes" id="UP001652600"/>
    </source>
</evidence>
<sequence length="264" mass="30193">MKGFRVHQLQFIFGLLGNIISFMVFLAPVPTFWTIYKKKTSEGFQCIPYVVALMSAMLLLYYAVLKTNAYLLISINSFGCVIELIYIALYFYYAPKKLKIFTLKLLMILNLGSYGVMVGGTMLILHGNKRTHAVGWICAAFNLAVFASPLTIMKRVIRTKSVEYMPFFLSFFLTLSATMWFFYGFFIKDLFIALPNIVGFLLGMVQMIMYMIYKDRKGNGLEEKLEEGGKNYEVDDQSLSKVKKSNQSETKEINMGETNHNNIA</sequence>
<keyword evidence="8 9" id="KW-0472">Membrane</keyword>
<dbReference type="PANTHER" id="PTHR10791:SF134">
    <property type="entry name" value="BIDIRECTIONAL SUGAR TRANSPORTER SWEET9"/>
    <property type="match status" value="1"/>
</dbReference>
<keyword evidence="6" id="KW-0677">Repeat</keyword>
<dbReference type="InterPro" id="IPR047664">
    <property type="entry name" value="SWEET"/>
</dbReference>
<dbReference type="Proteomes" id="UP001652600">
    <property type="component" value="Chromosome 5"/>
</dbReference>